<dbReference type="PANTHER" id="PTHR43739:SF5">
    <property type="entry name" value="EXO-ALPHA-SIALIDASE"/>
    <property type="match status" value="1"/>
</dbReference>
<dbReference type="STRING" id="571932.SAMN05421743_102232"/>
<evidence type="ECO:0008006" key="4">
    <source>
        <dbReference type="Google" id="ProtNLM"/>
    </source>
</evidence>
<dbReference type="CDD" id="cd15482">
    <property type="entry name" value="Sialidase_non-viral"/>
    <property type="match status" value="2"/>
</dbReference>
<organism evidence="2 3">
    <name type="scientific">Thalassobacillus cyri</name>
    <dbReference type="NCBI Taxonomy" id="571932"/>
    <lineage>
        <taxon>Bacteria</taxon>
        <taxon>Bacillati</taxon>
        <taxon>Bacillota</taxon>
        <taxon>Bacilli</taxon>
        <taxon>Bacillales</taxon>
        <taxon>Bacillaceae</taxon>
        <taxon>Thalassobacillus</taxon>
    </lineage>
</organism>
<dbReference type="EMBL" id="FNQR01000002">
    <property type="protein sequence ID" value="SEA02065.1"/>
    <property type="molecule type" value="Genomic_DNA"/>
</dbReference>
<accession>A0A1H3XRH5</accession>
<dbReference type="RefSeq" id="WP_093042400.1">
    <property type="nucleotide sequence ID" value="NZ_FNQR01000002.1"/>
</dbReference>
<name>A0A1H3XRH5_9BACI</name>
<feature type="region of interest" description="Disordered" evidence="1">
    <location>
        <begin position="38"/>
        <end position="58"/>
    </location>
</feature>
<keyword evidence="3" id="KW-1185">Reference proteome</keyword>
<dbReference type="OrthoDB" id="9757947at2"/>
<evidence type="ECO:0000313" key="2">
    <source>
        <dbReference type="EMBL" id="SEA02065.1"/>
    </source>
</evidence>
<dbReference type="PANTHER" id="PTHR43739">
    <property type="entry name" value="XYLOGLUCANASE (EUROFUNG)"/>
    <property type="match status" value="1"/>
</dbReference>
<reference evidence="2 3" key="1">
    <citation type="submission" date="2016-10" db="EMBL/GenBank/DDBJ databases">
        <authorList>
            <person name="de Groot N.N."/>
        </authorList>
    </citation>
    <scope>NUCLEOTIDE SEQUENCE [LARGE SCALE GENOMIC DNA]</scope>
    <source>
        <strain evidence="2 3">CCM7597</strain>
    </source>
</reference>
<dbReference type="Proteomes" id="UP000198584">
    <property type="component" value="Unassembled WGS sequence"/>
</dbReference>
<sequence length="777" mass="85590">MKKKNWYWVIALAFLGVVAGVILSQQYTSTSSTIEKEVPAKAEESQVDEEGFVEKGPGKRDDWFMTQKGYEEEEIPRDAFRKAVNQASDLRKMTSEEAPGALNQQWNFNAPSDIGGRVVDVVVDPKEQDTIYIGAASGGVWKSTDAGDTFESVWDDNLVQSIGAVAITPDGTLYVGTGEANPGGGSIVFGGTGVYRSDNGGESWEQIGLEESNAIGRIVIDPENPERVFAAATGPLFHEGEQRGLYLSEDGGDTWEKVLAGENETTGAVDIAIDSENPNRVYAAMWDRIRYPNKRQYGGEGSGIYRSEDGGASWERVTEGLPDSDLGRIGLAVSSTNPEKVYATVIQTSGYFEGFYISEDHGATWEKQDHPKNLANSQSSFGWWFGRNYVDPEDGDHIFVSGVQLMESKDGGQTWSATNGRKVHADQHGMAWDPKVPGRVYLGNDGGVYRSEDNGDVSREWIKATYEPYTQFYTLTVSREDPSRLAGGTQDNGSIRSWGEEGWNNYYYGDGLANLINYEDQDNVFACYQYGNCARSIDGGDTMINFTDETESDRRNWLTPLVFDPNDPSIMYYAGNILNRSTDGGETWEAISPSLSDAKSKDAYPFGTITTVAPAKSNSNTLYAGTDDGRLWTTNNLGEDWKEIEHEMLPDRWVTRVAVDPKDEKVVYATFSGFRSGDNAAHVLQSKDGGETWEDVSSNLPEVPLNDIIIHPKKRNVLYAASDVGVFVSPNGGKKWYSLGEGMPLVPVMDLQYHEPSGVLFAGTFGRGVYEIEPKGW</sequence>
<dbReference type="Gene3D" id="2.130.10.10">
    <property type="entry name" value="YVTN repeat-like/Quinoprotein amine dehydrogenase"/>
    <property type="match status" value="5"/>
</dbReference>
<dbReference type="AlphaFoldDB" id="A0A1H3XRH5"/>
<evidence type="ECO:0000313" key="3">
    <source>
        <dbReference type="Proteomes" id="UP000198584"/>
    </source>
</evidence>
<proteinExistence type="predicted"/>
<dbReference type="SUPFAM" id="SSF110296">
    <property type="entry name" value="Oligoxyloglucan reducing end-specific cellobiohydrolase"/>
    <property type="match status" value="2"/>
</dbReference>
<protein>
    <recommendedName>
        <fullName evidence="4">Sortilin, neurotensin receptor 3</fullName>
    </recommendedName>
</protein>
<dbReference type="InterPro" id="IPR052025">
    <property type="entry name" value="Xyloglucanase_GH74"/>
</dbReference>
<gene>
    <name evidence="2" type="ORF">SAMN05421743_102232</name>
</gene>
<evidence type="ECO:0000256" key="1">
    <source>
        <dbReference type="SAM" id="MobiDB-lite"/>
    </source>
</evidence>
<dbReference type="InterPro" id="IPR015943">
    <property type="entry name" value="WD40/YVTN_repeat-like_dom_sf"/>
</dbReference>
<dbReference type="GO" id="GO:0010411">
    <property type="term" value="P:xyloglucan metabolic process"/>
    <property type="evidence" value="ECO:0007669"/>
    <property type="project" value="TreeGrafter"/>
</dbReference>